<dbReference type="PANTHER" id="PTHR21403:SF8">
    <property type="entry name" value="ATP PHOSPHORIBOSYLTRANSFERASE"/>
    <property type="match status" value="1"/>
</dbReference>
<dbReference type="GO" id="GO:0005737">
    <property type="term" value="C:cytoplasm"/>
    <property type="evidence" value="ECO:0007669"/>
    <property type="project" value="UniProtKB-SubCell"/>
</dbReference>
<keyword evidence="13" id="KW-0368">Histidine biosynthesis</keyword>
<dbReference type="InterPro" id="IPR024893">
    <property type="entry name" value="ATP_PRibTrfase_HisG_short"/>
</dbReference>
<evidence type="ECO:0000256" key="6">
    <source>
        <dbReference type="ARBA" id="ARBA00020998"/>
    </source>
</evidence>
<comment type="similarity">
    <text evidence="4">Belongs to the ATP phosphoribosyltransferase family. Short subfamily.</text>
</comment>
<dbReference type="EC" id="2.4.2.17" evidence="5"/>
<evidence type="ECO:0000256" key="8">
    <source>
        <dbReference type="ARBA" id="ARBA00022605"/>
    </source>
</evidence>
<evidence type="ECO:0000256" key="1">
    <source>
        <dbReference type="ARBA" id="ARBA00000915"/>
    </source>
</evidence>
<evidence type="ECO:0000256" key="2">
    <source>
        <dbReference type="ARBA" id="ARBA00004496"/>
    </source>
</evidence>
<reference evidence="16" key="1">
    <citation type="journal article" date="2014" name="Front. Microbiol.">
        <title>High frequency of phylogenetically diverse reductive dehalogenase-homologous genes in deep subseafloor sedimentary metagenomes.</title>
        <authorList>
            <person name="Kawai M."/>
            <person name="Futagami T."/>
            <person name="Toyoda A."/>
            <person name="Takaki Y."/>
            <person name="Nishi S."/>
            <person name="Hori S."/>
            <person name="Arai W."/>
            <person name="Tsubouchi T."/>
            <person name="Morono Y."/>
            <person name="Uchiyama I."/>
            <person name="Ito T."/>
            <person name="Fujiyama A."/>
            <person name="Inagaki F."/>
            <person name="Takami H."/>
        </authorList>
    </citation>
    <scope>NUCLEOTIDE SEQUENCE</scope>
    <source>
        <strain evidence="16">Expedition CK06-06</strain>
    </source>
</reference>
<dbReference type="UniPathway" id="UPA00031">
    <property type="reaction ID" value="UER00006"/>
</dbReference>
<dbReference type="GO" id="GO:0005524">
    <property type="term" value="F:ATP binding"/>
    <property type="evidence" value="ECO:0007669"/>
    <property type="project" value="UniProtKB-KW"/>
</dbReference>
<dbReference type="CDD" id="cd13595">
    <property type="entry name" value="PBP2_HisGs"/>
    <property type="match status" value="1"/>
</dbReference>
<evidence type="ECO:0000256" key="10">
    <source>
        <dbReference type="ARBA" id="ARBA00022679"/>
    </source>
</evidence>
<keyword evidence="7" id="KW-0963">Cytoplasm</keyword>
<dbReference type="PROSITE" id="PS01316">
    <property type="entry name" value="ATP_P_PHORIBOSYLTR"/>
    <property type="match status" value="1"/>
</dbReference>
<feature type="domain" description="ATP phosphoribosyltransferase catalytic" evidence="15">
    <location>
        <begin position="24"/>
        <end position="164"/>
    </location>
</feature>
<dbReference type="SUPFAM" id="SSF53850">
    <property type="entry name" value="Periplasmic binding protein-like II"/>
    <property type="match status" value="1"/>
</dbReference>
<dbReference type="Pfam" id="PF01634">
    <property type="entry name" value="HisG"/>
    <property type="match status" value="1"/>
</dbReference>
<dbReference type="NCBIfam" id="TIGR00070">
    <property type="entry name" value="hisG"/>
    <property type="match status" value="1"/>
</dbReference>
<accession>X0X7T7</accession>
<dbReference type="GO" id="GO:0003879">
    <property type="term" value="F:ATP phosphoribosyltransferase activity"/>
    <property type="evidence" value="ECO:0007669"/>
    <property type="project" value="UniProtKB-EC"/>
</dbReference>
<comment type="catalytic activity">
    <reaction evidence="1">
        <text>1-(5-phospho-beta-D-ribosyl)-ATP + diphosphate = 5-phospho-alpha-D-ribose 1-diphosphate + ATP</text>
        <dbReference type="Rhea" id="RHEA:18473"/>
        <dbReference type="ChEBI" id="CHEBI:30616"/>
        <dbReference type="ChEBI" id="CHEBI:33019"/>
        <dbReference type="ChEBI" id="CHEBI:58017"/>
        <dbReference type="ChEBI" id="CHEBI:73183"/>
        <dbReference type="EC" id="2.4.2.17"/>
    </reaction>
</comment>
<feature type="non-terminal residue" evidence="16">
    <location>
        <position position="165"/>
    </location>
</feature>
<dbReference type="FunFam" id="3.40.190.10:FF:000008">
    <property type="entry name" value="ATP phosphoribosyltransferase"/>
    <property type="match status" value="1"/>
</dbReference>
<sequence length="165" mass="18329">MGILSTRRLLWEEPERGLSFMVIRPADVPIYVEHGAADLGIVGHDVLREEQRDVYEPMGLGFGRCRLVVAGPPEIRDDNLHLRHRLRVASSYPHLTRQHFLKQGISAEVVSLSGSVELAPLVGLADLVVDLVQTGLTLHENNLVEIDEIMSSEACLIVNRASHKL</sequence>
<evidence type="ECO:0000256" key="12">
    <source>
        <dbReference type="ARBA" id="ARBA00022840"/>
    </source>
</evidence>
<comment type="caution">
    <text evidence="16">The sequence shown here is derived from an EMBL/GenBank/DDBJ whole genome shotgun (WGS) entry which is preliminary data.</text>
</comment>
<comment type="pathway">
    <text evidence="3">Amino-acid biosynthesis; L-histidine biosynthesis; L-histidine from 5-phospho-alpha-D-ribose 1-diphosphate: step 1/9.</text>
</comment>
<dbReference type="PANTHER" id="PTHR21403">
    <property type="entry name" value="ATP PHOSPHORIBOSYLTRANSFERASE ATP-PRTASE"/>
    <property type="match status" value="1"/>
</dbReference>
<dbReference type="Gene3D" id="3.40.190.10">
    <property type="entry name" value="Periplasmic binding protein-like II"/>
    <property type="match status" value="2"/>
</dbReference>
<dbReference type="InterPro" id="IPR001348">
    <property type="entry name" value="ATP_PRibTrfase_HisG"/>
</dbReference>
<keyword evidence="10" id="KW-0808">Transferase</keyword>
<dbReference type="GO" id="GO:0000105">
    <property type="term" value="P:L-histidine biosynthetic process"/>
    <property type="evidence" value="ECO:0007669"/>
    <property type="project" value="UniProtKB-UniPathway"/>
</dbReference>
<comment type="function">
    <text evidence="14">Catalyzes the condensation of ATP and 5-phosphoribose 1-diphosphate to form N'-(5'-phosphoribosyl)-ATP (PR-ATP). Has a crucial role in the pathway because the rate of histidine biosynthesis seems to be controlled primarily by regulation of HisG enzymatic activity.</text>
</comment>
<name>X0X7T7_9ZZZZ</name>
<evidence type="ECO:0000256" key="3">
    <source>
        <dbReference type="ARBA" id="ARBA00004667"/>
    </source>
</evidence>
<comment type="subcellular location">
    <subcellularLocation>
        <location evidence="2">Cytoplasm</location>
    </subcellularLocation>
</comment>
<dbReference type="AlphaFoldDB" id="X0X7T7"/>
<proteinExistence type="inferred from homology"/>
<evidence type="ECO:0000256" key="9">
    <source>
        <dbReference type="ARBA" id="ARBA00022676"/>
    </source>
</evidence>
<keyword evidence="12" id="KW-0067">ATP-binding</keyword>
<evidence type="ECO:0000256" key="11">
    <source>
        <dbReference type="ARBA" id="ARBA00022741"/>
    </source>
</evidence>
<gene>
    <name evidence="16" type="ORF">S01H1_56753</name>
</gene>
<evidence type="ECO:0000313" key="16">
    <source>
        <dbReference type="EMBL" id="GAG21021.1"/>
    </source>
</evidence>
<dbReference type="EMBL" id="BARS01036971">
    <property type="protein sequence ID" value="GAG21021.1"/>
    <property type="molecule type" value="Genomic_DNA"/>
</dbReference>
<evidence type="ECO:0000256" key="13">
    <source>
        <dbReference type="ARBA" id="ARBA00023102"/>
    </source>
</evidence>
<organism evidence="16">
    <name type="scientific">marine sediment metagenome</name>
    <dbReference type="NCBI Taxonomy" id="412755"/>
    <lineage>
        <taxon>unclassified sequences</taxon>
        <taxon>metagenomes</taxon>
        <taxon>ecological metagenomes</taxon>
    </lineage>
</organism>
<dbReference type="InterPro" id="IPR013820">
    <property type="entry name" value="ATP_PRibTrfase_cat"/>
</dbReference>
<keyword evidence="9" id="KW-0328">Glycosyltransferase</keyword>
<evidence type="ECO:0000256" key="4">
    <source>
        <dbReference type="ARBA" id="ARBA00009489"/>
    </source>
</evidence>
<evidence type="ECO:0000256" key="7">
    <source>
        <dbReference type="ARBA" id="ARBA00022490"/>
    </source>
</evidence>
<keyword evidence="8" id="KW-0028">Amino-acid biosynthesis</keyword>
<evidence type="ECO:0000259" key="15">
    <source>
        <dbReference type="Pfam" id="PF01634"/>
    </source>
</evidence>
<evidence type="ECO:0000256" key="5">
    <source>
        <dbReference type="ARBA" id="ARBA00011946"/>
    </source>
</evidence>
<protein>
    <recommendedName>
        <fullName evidence="6">ATP phosphoribosyltransferase</fullName>
        <ecNumber evidence="5">2.4.2.17</ecNumber>
    </recommendedName>
</protein>
<dbReference type="InterPro" id="IPR018198">
    <property type="entry name" value="ATP_PRibTrfase_CS"/>
</dbReference>
<keyword evidence="11" id="KW-0547">Nucleotide-binding</keyword>
<evidence type="ECO:0000256" key="14">
    <source>
        <dbReference type="ARBA" id="ARBA00024861"/>
    </source>
</evidence>